<reference evidence="3" key="1">
    <citation type="submission" date="2025-08" db="UniProtKB">
        <authorList>
            <consortium name="RefSeq"/>
        </authorList>
    </citation>
    <scope>IDENTIFICATION</scope>
    <source>
        <tissue evidence="3">Whole sample</tissue>
    </source>
</reference>
<protein>
    <submittedName>
        <fullName evidence="3">PiggyBac transposable element-derived protein 4-like</fullName>
    </submittedName>
</protein>
<keyword evidence="2" id="KW-1185">Reference proteome</keyword>
<dbReference type="RefSeq" id="XP_022334860.1">
    <property type="nucleotide sequence ID" value="XM_022479152.1"/>
</dbReference>
<accession>A0A8B8E3S5</accession>
<sequence>MWDRLVQETNLYATQEREKNPPPPSAPKWTAVNKNEMKAFIGLCFAMGVMRMPTKSDYWKQNKWIFTTSFGKVMPRDRFMQIWRYLHLQNNAEQPQRPDKLWKIRWFVDFLNEKFKELYVPYDNATVDESMIKFKGRLGFRQYLPAKPTKWGVKVWTLAESDTGYLHCFQVYTGREEGRQEKGLSYRVVMDLCSHMFGSNLTVYMDNYYTSPELLQDLHLRGIMACGTVRSNHKRLTQGFTASQSSSEQA</sequence>
<dbReference type="AlphaFoldDB" id="A0A8B8E3S5"/>
<evidence type="ECO:0000313" key="3">
    <source>
        <dbReference type="RefSeq" id="XP_022334860.1"/>
    </source>
</evidence>
<dbReference type="OrthoDB" id="9985837at2759"/>
<name>A0A8B8E3S5_CRAVI</name>
<gene>
    <name evidence="3" type="primary">LOC111131557</name>
</gene>
<dbReference type="PANTHER" id="PTHR46599">
    <property type="entry name" value="PIGGYBAC TRANSPOSABLE ELEMENT-DERIVED PROTEIN 4"/>
    <property type="match status" value="1"/>
</dbReference>
<evidence type="ECO:0000259" key="1">
    <source>
        <dbReference type="Pfam" id="PF13843"/>
    </source>
</evidence>
<dbReference type="Proteomes" id="UP000694844">
    <property type="component" value="Chromosome 4"/>
</dbReference>
<dbReference type="PANTHER" id="PTHR46599:SF3">
    <property type="entry name" value="PIGGYBAC TRANSPOSABLE ELEMENT-DERIVED PROTEIN 4"/>
    <property type="match status" value="1"/>
</dbReference>
<proteinExistence type="predicted"/>
<dbReference type="Pfam" id="PF13843">
    <property type="entry name" value="DDE_Tnp_1_7"/>
    <property type="match status" value="1"/>
</dbReference>
<dbReference type="KEGG" id="cvn:111131557"/>
<evidence type="ECO:0000313" key="2">
    <source>
        <dbReference type="Proteomes" id="UP000694844"/>
    </source>
</evidence>
<dbReference type="InterPro" id="IPR029526">
    <property type="entry name" value="PGBD"/>
</dbReference>
<organism evidence="2 3">
    <name type="scientific">Crassostrea virginica</name>
    <name type="common">Eastern oyster</name>
    <dbReference type="NCBI Taxonomy" id="6565"/>
    <lineage>
        <taxon>Eukaryota</taxon>
        <taxon>Metazoa</taxon>
        <taxon>Spiralia</taxon>
        <taxon>Lophotrochozoa</taxon>
        <taxon>Mollusca</taxon>
        <taxon>Bivalvia</taxon>
        <taxon>Autobranchia</taxon>
        <taxon>Pteriomorphia</taxon>
        <taxon>Ostreida</taxon>
        <taxon>Ostreoidea</taxon>
        <taxon>Ostreidae</taxon>
        <taxon>Crassostrea</taxon>
    </lineage>
</organism>
<feature type="domain" description="PiggyBac transposable element-derived protein" evidence="1">
    <location>
        <begin position="1"/>
        <end position="244"/>
    </location>
</feature>
<dbReference type="GeneID" id="111131557"/>